<reference evidence="13 14" key="1">
    <citation type="submission" date="2019-09" db="EMBL/GenBank/DDBJ databases">
        <title>Distinct polysaccharide growth profiles of human intestinal Prevotella copri isolates.</title>
        <authorList>
            <person name="Fehlner-Peach H."/>
            <person name="Magnabosco C."/>
            <person name="Raghavan V."/>
            <person name="Scher J.U."/>
            <person name="Tett A."/>
            <person name="Cox L.M."/>
            <person name="Gottsegen C."/>
            <person name="Watters A."/>
            <person name="Wiltshire- Gordon J.D."/>
            <person name="Segata N."/>
            <person name="Bonneau R."/>
            <person name="Littman D.R."/>
        </authorList>
    </citation>
    <scope>NUCLEOTIDE SEQUENCE [LARGE SCALE GENOMIC DNA]</scope>
    <source>
        <strain evidence="14">iAQ1173</strain>
    </source>
</reference>
<dbReference type="SUPFAM" id="SSF49464">
    <property type="entry name" value="Carboxypeptidase regulatory domain-like"/>
    <property type="match status" value="1"/>
</dbReference>
<dbReference type="GO" id="GO:0009279">
    <property type="term" value="C:cell outer membrane"/>
    <property type="evidence" value="ECO:0007669"/>
    <property type="project" value="UniProtKB-SubCell"/>
</dbReference>
<keyword evidence="10" id="KW-0732">Signal</keyword>
<keyword evidence="4 8" id="KW-0812">Transmembrane</keyword>
<organism evidence="13 14">
    <name type="scientific">Segatella copri</name>
    <dbReference type="NCBI Taxonomy" id="165179"/>
    <lineage>
        <taxon>Bacteria</taxon>
        <taxon>Pseudomonadati</taxon>
        <taxon>Bacteroidota</taxon>
        <taxon>Bacteroidia</taxon>
        <taxon>Bacteroidales</taxon>
        <taxon>Prevotellaceae</taxon>
        <taxon>Segatella</taxon>
    </lineage>
</organism>
<gene>
    <name evidence="13" type="ORF">F7D20_11680</name>
</gene>
<dbReference type="AlphaFoldDB" id="A0A6A7WDP6"/>
<comment type="subcellular location">
    <subcellularLocation>
        <location evidence="1 8">Cell outer membrane</location>
        <topology evidence="1 8">Multi-pass membrane protein</topology>
    </subcellularLocation>
</comment>
<feature type="domain" description="TonB-dependent receptor-like beta-barrel" evidence="11">
    <location>
        <begin position="405"/>
        <end position="807"/>
    </location>
</feature>
<evidence type="ECO:0000256" key="4">
    <source>
        <dbReference type="ARBA" id="ARBA00022692"/>
    </source>
</evidence>
<dbReference type="FunFam" id="2.170.130.10:FF:000008">
    <property type="entry name" value="SusC/RagA family TonB-linked outer membrane protein"/>
    <property type="match status" value="1"/>
</dbReference>
<evidence type="ECO:0000256" key="6">
    <source>
        <dbReference type="ARBA" id="ARBA00023136"/>
    </source>
</evidence>
<dbReference type="InterPro" id="IPR039426">
    <property type="entry name" value="TonB-dep_rcpt-like"/>
</dbReference>
<evidence type="ECO:0000256" key="7">
    <source>
        <dbReference type="ARBA" id="ARBA00023237"/>
    </source>
</evidence>
<keyword evidence="7 8" id="KW-0998">Cell outer membrane</keyword>
<evidence type="ECO:0000313" key="13">
    <source>
        <dbReference type="EMBL" id="MQP12597.1"/>
    </source>
</evidence>
<evidence type="ECO:0000259" key="12">
    <source>
        <dbReference type="Pfam" id="PF07715"/>
    </source>
</evidence>
<keyword evidence="13" id="KW-0675">Receptor</keyword>
<dbReference type="Gene3D" id="2.170.130.10">
    <property type="entry name" value="TonB-dependent receptor, plug domain"/>
    <property type="match status" value="1"/>
</dbReference>
<dbReference type="Pfam" id="PF13715">
    <property type="entry name" value="CarbopepD_reg_2"/>
    <property type="match status" value="1"/>
</dbReference>
<evidence type="ECO:0000256" key="3">
    <source>
        <dbReference type="ARBA" id="ARBA00022452"/>
    </source>
</evidence>
<dbReference type="Proteomes" id="UP000384372">
    <property type="component" value="Unassembled WGS sequence"/>
</dbReference>
<evidence type="ECO:0000256" key="1">
    <source>
        <dbReference type="ARBA" id="ARBA00004571"/>
    </source>
</evidence>
<dbReference type="PROSITE" id="PS52016">
    <property type="entry name" value="TONB_DEPENDENT_REC_3"/>
    <property type="match status" value="1"/>
</dbReference>
<proteinExistence type="inferred from homology"/>
<keyword evidence="14" id="KW-1185">Reference proteome</keyword>
<evidence type="ECO:0000256" key="2">
    <source>
        <dbReference type="ARBA" id="ARBA00022448"/>
    </source>
</evidence>
<dbReference type="RefSeq" id="WP_158464180.1">
    <property type="nucleotide sequence ID" value="NZ_VZAD01000088.1"/>
</dbReference>
<name>A0A6A7WDP6_9BACT</name>
<comment type="similarity">
    <text evidence="8 9">Belongs to the TonB-dependent receptor family.</text>
</comment>
<dbReference type="Pfam" id="PF07715">
    <property type="entry name" value="Plug"/>
    <property type="match status" value="1"/>
</dbReference>
<comment type="caution">
    <text evidence="13">The sequence shown here is derived from an EMBL/GenBank/DDBJ whole genome shotgun (WGS) entry which is preliminary data.</text>
</comment>
<evidence type="ECO:0000256" key="9">
    <source>
        <dbReference type="RuleBase" id="RU003357"/>
    </source>
</evidence>
<dbReference type="InterPro" id="IPR012910">
    <property type="entry name" value="Plug_dom"/>
</dbReference>
<keyword evidence="2 8" id="KW-0813">Transport</keyword>
<keyword evidence="6 8" id="KW-0472">Membrane</keyword>
<evidence type="ECO:0000256" key="10">
    <source>
        <dbReference type="SAM" id="SignalP"/>
    </source>
</evidence>
<sequence>MSGNLKQIRIALVSIMLFFAASLSAQTVKGTVIDNTGEPVIGASVFEQGVQSNGVATDIDGNFTLTLKGNSKKLKISYIGMKTQVVNVAGKSTVSVKLEDESNSLNDVVVIGYGTVKKKDLTGSVSSISSKEIANVPVSNVSEAMTGKLAGVNITTTEGSPDAEVKIRVRGGGSLSQDNSPLYIVDGFPVSSISDIAPSEIATIDVLKDASSTAIYGARGANGVIIITTKSGSEGKTQVNFNASYGWKKNAKEIEVLNPYEFVLYQYETASASNNPSNLGGSNYGNYADYDIWKSRAGHNFQDEVFGRTGTQAIYNANVSGGSKDFKYNVSYAHNQENSIMEKSGYNKDNIGAKLQAKLNKWLTFDFNARMAYQKIKGLSGGADTNDSNAANSTVAQTITFAPIQELVSADEDEENSSSSRRSPMERLDGTYKLQTRFQQNYNAALTWKPFKHWTAKTEFGYGWKYYDTDQAWTALAVNNSKFGHNGRPQAQFVRDTYKSWRNANTLTYDNNKLFGGRDHLNVLIGHEWSSDMQTTRTSTSVDFPVDFSIDQILSFTNTAESTLGNEVDIKAKDNMLSFFGRINYTLADKYLMTFTLREDGSSKFGKGNRWGLFPSLALAWRMSDEKFMKGADKWLSNLKLRLSLGTAGNNRIPSGMLSPTYGVADAAGKHPGFNEVNTGMLETYKANGKTVLYNPNLKWETTTTRNFGIDYGFLRGRIYGTLDFYWNTTKDLLMLQTLPSATGYERQYQNVGTTSNKGIEWALNAAIVDSKKFNLNFNFNISYNKNKIDKLEGGAHYETSSWGGTKVTKGNGDFLLEEGGRLGELWGYKQQGFYTVFDPATGTGDLIYDGAKWRLATEADGHVGGDVKNNSYKKFGGTLYPGGAKVECDEEGEALFQRLGNTVPEVTGGFGFDGMWKTNFGNFDFNIFCNYSLGNKIYNATAQGASFYSGTSAGWNIINDYNSNNRFTWVDPANGLNLGRPSSSTVTAYGGVEGLMSRLNEINANATVWNPAANSNMVILDTYLEDASFLRINNITVGYTLPKNWVKKAWLESVRVYFTAYNVYCFTNYSGYDPEVDTSSKGNPMTPGIDYAAYPKSRSFVAGINVTF</sequence>
<evidence type="ECO:0000256" key="5">
    <source>
        <dbReference type="ARBA" id="ARBA00023077"/>
    </source>
</evidence>
<accession>A0A6A7WDP6</accession>
<protein>
    <submittedName>
        <fullName evidence="13">TonB-dependent receptor</fullName>
    </submittedName>
</protein>
<dbReference type="InterPro" id="IPR023997">
    <property type="entry name" value="TonB-dep_OMP_SusC/RagA_CS"/>
</dbReference>
<feature type="chain" id="PRO_5025522862" evidence="10">
    <location>
        <begin position="26"/>
        <end position="1109"/>
    </location>
</feature>
<dbReference type="InterPro" id="IPR023996">
    <property type="entry name" value="TonB-dep_OMP_SusC/RagA"/>
</dbReference>
<evidence type="ECO:0000259" key="11">
    <source>
        <dbReference type="Pfam" id="PF00593"/>
    </source>
</evidence>
<evidence type="ECO:0000256" key="8">
    <source>
        <dbReference type="PROSITE-ProRule" id="PRU01360"/>
    </source>
</evidence>
<dbReference type="InterPro" id="IPR037066">
    <property type="entry name" value="Plug_dom_sf"/>
</dbReference>
<dbReference type="Pfam" id="PF00593">
    <property type="entry name" value="TonB_dep_Rec_b-barrel"/>
    <property type="match status" value="1"/>
</dbReference>
<dbReference type="NCBIfam" id="TIGR04056">
    <property type="entry name" value="OMP_RagA_SusC"/>
    <property type="match status" value="1"/>
</dbReference>
<dbReference type="Gene3D" id="2.60.40.1120">
    <property type="entry name" value="Carboxypeptidase-like, regulatory domain"/>
    <property type="match status" value="1"/>
</dbReference>
<dbReference type="EMBL" id="VZAD01000088">
    <property type="protein sequence ID" value="MQP12597.1"/>
    <property type="molecule type" value="Genomic_DNA"/>
</dbReference>
<dbReference type="Gene3D" id="2.40.170.20">
    <property type="entry name" value="TonB-dependent receptor, beta-barrel domain"/>
    <property type="match status" value="1"/>
</dbReference>
<dbReference type="InterPro" id="IPR008969">
    <property type="entry name" value="CarboxyPept-like_regulatory"/>
</dbReference>
<dbReference type="SUPFAM" id="SSF56935">
    <property type="entry name" value="Porins"/>
    <property type="match status" value="1"/>
</dbReference>
<feature type="domain" description="TonB-dependent receptor plug" evidence="12">
    <location>
        <begin position="117"/>
        <end position="224"/>
    </location>
</feature>
<evidence type="ECO:0000313" key="14">
    <source>
        <dbReference type="Proteomes" id="UP000384372"/>
    </source>
</evidence>
<dbReference type="OrthoDB" id="1096961at2"/>
<dbReference type="InterPro" id="IPR000531">
    <property type="entry name" value="Beta-barrel_TonB"/>
</dbReference>
<dbReference type="InterPro" id="IPR036942">
    <property type="entry name" value="Beta-barrel_TonB_sf"/>
</dbReference>
<keyword evidence="5 9" id="KW-0798">TonB box</keyword>
<keyword evidence="3 8" id="KW-1134">Transmembrane beta strand</keyword>
<dbReference type="NCBIfam" id="TIGR04057">
    <property type="entry name" value="SusC_RagA_signa"/>
    <property type="match status" value="1"/>
</dbReference>
<feature type="signal peptide" evidence="10">
    <location>
        <begin position="1"/>
        <end position="25"/>
    </location>
</feature>